<sequence length="345" mass="38487">MNATTRLTPPAKTQTFSNAITSNAMQELIRKSLKDPKAVARFTSTLIQAVNSSDQLKECDPGSVVAAALRGEGMGLILNIHYHLVPFGRMCNFIISYKGYIALALATKQYHDIDCLDIREGEYMGRDSRTGKPNFDFNVYSTDEEREAAQVIGYYAYFELKDGMFRPEFWSMNKLLFHADRYSQAFDLEKFKKFTSGEMTKEEEEKMRKSSPWNDVGYGQDKMCRKTVLRSLLNSGYAPLSNEIRYAMENDSEDGVIPDMPIINVDKSTGEVTGAVSTTPAITAASDDDFFDEAAVSAELERRNDAKQEEVQTPAPVKRKKAATESKPEAVAASYTDDGFFGGGE</sequence>
<proteinExistence type="predicted"/>
<dbReference type="GO" id="GO:0003677">
    <property type="term" value="F:DNA binding"/>
    <property type="evidence" value="ECO:0007669"/>
    <property type="project" value="InterPro"/>
</dbReference>
<dbReference type="NCBIfam" id="TIGR00616">
    <property type="entry name" value="rect"/>
    <property type="match status" value="1"/>
</dbReference>
<dbReference type="GO" id="GO:0006259">
    <property type="term" value="P:DNA metabolic process"/>
    <property type="evidence" value="ECO:0007669"/>
    <property type="project" value="InterPro"/>
</dbReference>
<name>A0A8S5TEQ1_9CAUD</name>
<dbReference type="InterPro" id="IPR018330">
    <property type="entry name" value="RecT_fam"/>
</dbReference>
<reference evidence="2" key="1">
    <citation type="journal article" date="2021" name="Proc. Natl. Acad. Sci. U.S.A.">
        <title>A Catalog of Tens of Thousands of Viruses from Human Metagenomes Reveals Hidden Associations with Chronic Diseases.</title>
        <authorList>
            <person name="Tisza M.J."/>
            <person name="Buck C.B."/>
        </authorList>
    </citation>
    <scope>NUCLEOTIDE SEQUENCE</scope>
    <source>
        <strain evidence="2">CtbgC51</strain>
    </source>
</reference>
<evidence type="ECO:0000256" key="1">
    <source>
        <dbReference type="SAM" id="MobiDB-lite"/>
    </source>
</evidence>
<protein>
    <submittedName>
        <fullName evidence="2">RecT protein</fullName>
    </submittedName>
</protein>
<accession>A0A8S5TEQ1</accession>
<feature type="compositionally biased region" description="Basic and acidic residues" evidence="1">
    <location>
        <begin position="301"/>
        <end position="310"/>
    </location>
</feature>
<dbReference type="Pfam" id="PF03837">
    <property type="entry name" value="RecT"/>
    <property type="match status" value="1"/>
</dbReference>
<organism evidence="2">
    <name type="scientific">Siphoviridae sp. ctbgC51</name>
    <dbReference type="NCBI Taxonomy" id="2827901"/>
    <lineage>
        <taxon>Viruses</taxon>
        <taxon>Duplodnaviria</taxon>
        <taxon>Heunggongvirae</taxon>
        <taxon>Uroviricota</taxon>
        <taxon>Caudoviricetes</taxon>
    </lineage>
</organism>
<dbReference type="EMBL" id="BK032817">
    <property type="protein sequence ID" value="DAF61780.1"/>
    <property type="molecule type" value="Genomic_DNA"/>
</dbReference>
<dbReference type="InterPro" id="IPR004590">
    <property type="entry name" value="ssDNA_annealing_RecT"/>
</dbReference>
<evidence type="ECO:0000313" key="2">
    <source>
        <dbReference type="EMBL" id="DAF61780.1"/>
    </source>
</evidence>
<feature type="region of interest" description="Disordered" evidence="1">
    <location>
        <begin position="301"/>
        <end position="345"/>
    </location>
</feature>